<feature type="transmembrane region" description="Helical" evidence="5">
    <location>
        <begin position="205"/>
        <end position="222"/>
    </location>
</feature>
<dbReference type="AlphaFoldDB" id="A0ABD5S9G2"/>
<comment type="caution">
    <text evidence="7">The sequence shown here is derived from an EMBL/GenBank/DDBJ whole genome shotgun (WGS) entry which is preliminary data.</text>
</comment>
<organism evidence="7 8">
    <name type="scientific">Halorubrum tibetense</name>
    <dbReference type="NCBI Taxonomy" id="175631"/>
    <lineage>
        <taxon>Archaea</taxon>
        <taxon>Methanobacteriati</taxon>
        <taxon>Methanobacteriota</taxon>
        <taxon>Stenosarchaea group</taxon>
        <taxon>Halobacteria</taxon>
        <taxon>Halobacteriales</taxon>
        <taxon>Haloferacaceae</taxon>
        <taxon>Halorubrum</taxon>
    </lineage>
</organism>
<evidence type="ECO:0000313" key="8">
    <source>
        <dbReference type="Proteomes" id="UP001596442"/>
    </source>
</evidence>
<feature type="transmembrane region" description="Helical" evidence="5">
    <location>
        <begin position="184"/>
        <end position="199"/>
    </location>
</feature>
<feature type="transmembrane region" description="Helical" evidence="5">
    <location>
        <begin position="71"/>
        <end position="90"/>
    </location>
</feature>
<feature type="domain" description="O-antigen ligase-related" evidence="6">
    <location>
        <begin position="31"/>
        <end position="164"/>
    </location>
</feature>
<sequence length="237" mass="25445">MNPNPLGELLFIGAVSSLVWVRRPYLKHGLFSVCVLGLFFAQSRAALLGFAAAIAVYLIGSAITREQFTQFILVSIAAGTTGYLMLLRLIPGPTIIEQVYLSGRLEIWYAAIDAIKAQPVFGHGPGDMPTIVGEFTSAAVGAGIYNSFLRLFVTTGIIGGLCYLYIFLYSIVSHTKVIASRESLIVHALVIGFVVNELFSGNSIFGLSTTSVVGALLIGYLLRDIIENRSDTTSTTA</sequence>
<dbReference type="EMBL" id="JBHSWW010000054">
    <property type="protein sequence ID" value="MFC6752980.1"/>
    <property type="molecule type" value="Genomic_DNA"/>
</dbReference>
<evidence type="ECO:0000256" key="4">
    <source>
        <dbReference type="ARBA" id="ARBA00023136"/>
    </source>
</evidence>
<keyword evidence="7" id="KW-0436">Ligase</keyword>
<dbReference type="PANTHER" id="PTHR37422">
    <property type="entry name" value="TEICHURONIC ACID BIOSYNTHESIS PROTEIN TUAE"/>
    <property type="match status" value="1"/>
</dbReference>
<keyword evidence="3 5" id="KW-1133">Transmembrane helix</keyword>
<dbReference type="GO" id="GO:0016020">
    <property type="term" value="C:membrane"/>
    <property type="evidence" value="ECO:0007669"/>
    <property type="project" value="UniProtKB-SubCell"/>
</dbReference>
<feature type="transmembrane region" description="Helical" evidence="5">
    <location>
        <begin position="151"/>
        <end position="172"/>
    </location>
</feature>
<dbReference type="GO" id="GO:0016874">
    <property type="term" value="F:ligase activity"/>
    <property type="evidence" value="ECO:0007669"/>
    <property type="project" value="UniProtKB-KW"/>
</dbReference>
<keyword evidence="8" id="KW-1185">Reference proteome</keyword>
<dbReference type="Pfam" id="PF04932">
    <property type="entry name" value="Wzy_C"/>
    <property type="match status" value="1"/>
</dbReference>
<reference evidence="7 8" key="1">
    <citation type="journal article" date="2019" name="Int. J. Syst. Evol. Microbiol.">
        <title>The Global Catalogue of Microorganisms (GCM) 10K type strain sequencing project: providing services to taxonomists for standard genome sequencing and annotation.</title>
        <authorList>
            <consortium name="The Broad Institute Genomics Platform"/>
            <consortium name="The Broad Institute Genome Sequencing Center for Infectious Disease"/>
            <person name="Wu L."/>
            <person name="Ma J."/>
        </authorList>
    </citation>
    <scope>NUCLEOTIDE SEQUENCE [LARGE SCALE GENOMIC DNA]</scope>
    <source>
        <strain evidence="7 8">CGMCC 1.3239</strain>
    </source>
</reference>
<evidence type="ECO:0000259" key="6">
    <source>
        <dbReference type="Pfam" id="PF04932"/>
    </source>
</evidence>
<comment type="subcellular location">
    <subcellularLocation>
        <location evidence="1">Membrane</location>
        <topology evidence="1">Multi-pass membrane protein</topology>
    </subcellularLocation>
</comment>
<dbReference type="InterPro" id="IPR051533">
    <property type="entry name" value="WaaL-like"/>
</dbReference>
<evidence type="ECO:0000256" key="5">
    <source>
        <dbReference type="SAM" id="Phobius"/>
    </source>
</evidence>
<dbReference type="RefSeq" id="WP_379780180.1">
    <property type="nucleotide sequence ID" value="NZ_JBHSWW010000054.1"/>
</dbReference>
<evidence type="ECO:0000313" key="7">
    <source>
        <dbReference type="EMBL" id="MFC6752980.1"/>
    </source>
</evidence>
<evidence type="ECO:0000256" key="3">
    <source>
        <dbReference type="ARBA" id="ARBA00022989"/>
    </source>
</evidence>
<feature type="transmembrane region" description="Helical" evidence="5">
    <location>
        <begin position="30"/>
        <end position="59"/>
    </location>
</feature>
<evidence type="ECO:0000256" key="2">
    <source>
        <dbReference type="ARBA" id="ARBA00022692"/>
    </source>
</evidence>
<gene>
    <name evidence="7" type="ORF">ACFQEU_05795</name>
</gene>
<keyword evidence="4 5" id="KW-0472">Membrane</keyword>
<dbReference type="InterPro" id="IPR007016">
    <property type="entry name" value="O-antigen_ligase-rel_domated"/>
</dbReference>
<dbReference type="Proteomes" id="UP001596442">
    <property type="component" value="Unassembled WGS sequence"/>
</dbReference>
<name>A0ABD5S9G2_9EURY</name>
<keyword evidence="2 5" id="KW-0812">Transmembrane</keyword>
<protein>
    <submittedName>
        <fullName evidence="7">O-antigen ligase family protein</fullName>
    </submittedName>
</protein>
<accession>A0ABD5S9G2</accession>
<proteinExistence type="predicted"/>
<dbReference type="PANTHER" id="PTHR37422:SF13">
    <property type="entry name" value="LIPOPOLYSACCHARIDE BIOSYNTHESIS PROTEIN PA4999-RELATED"/>
    <property type="match status" value="1"/>
</dbReference>
<evidence type="ECO:0000256" key="1">
    <source>
        <dbReference type="ARBA" id="ARBA00004141"/>
    </source>
</evidence>